<dbReference type="Pfam" id="PF16970">
    <property type="entry name" value="FimA"/>
    <property type="match status" value="1"/>
</dbReference>
<protein>
    <submittedName>
        <fullName evidence="6">Type 1 fimbrial protein</fullName>
    </submittedName>
</protein>
<feature type="signal peptide" evidence="5">
    <location>
        <begin position="1"/>
        <end position="22"/>
    </location>
</feature>
<dbReference type="RefSeq" id="WP_173632315.1">
    <property type="nucleotide sequence ID" value="NZ_CP054212.1"/>
</dbReference>
<keyword evidence="7" id="KW-1185">Reference proteome</keyword>
<dbReference type="AlphaFoldDB" id="A0A6M8U9N0"/>
<dbReference type="KEGG" id="pmak:PMPD1_0214"/>
<evidence type="ECO:0000256" key="3">
    <source>
        <dbReference type="ARBA" id="ARBA00022729"/>
    </source>
</evidence>
<evidence type="ECO:0000313" key="6">
    <source>
        <dbReference type="EMBL" id="QKJ85197.1"/>
    </source>
</evidence>
<dbReference type="InterPro" id="IPR039458">
    <property type="entry name" value="FimA-like"/>
</dbReference>
<name>A0A6M8U9N0_9GAMM</name>
<dbReference type="PANTHER" id="PTHR33420">
    <property type="entry name" value="FIMBRIAL SUBUNIT ELFA-RELATED"/>
    <property type="match status" value="1"/>
</dbReference>
<accession>A0A6M8U9N0</accession>
<dbReference type="PANTHER" id="PTHR33420:SF3">
    <property type="entry name" value="FIMBRIAL SUBUNIT ELFA"/>
    <property type="match status" value="1"/>
</dbReference>
<evidence type="ECO:0000256" key="2">
    <source>
        <dbReference type="ARBA" id="ARBA00006671"/>
    </source>
</evidence>
<comment type="similarity">
    <text evidence="2">Belongs to the fimbrial protein family.</text>
</comment>
<dbReference type="InterPro" id="IPR050263">
    <property type="entry name" value="Bact_Fimbrial_Adh_Pro"/>
</dbReference>
<proteinExistence type="inferred from homology"/>
<evidence type="ECO:0000313" key="7">
    <source>
        <dbReference type="Proteomes" id="UP000505325"/>
    </source>
</evidence>
<sequence length="180" mass="18468">MKNSIIAASIMALFGAANVAHAAPTGTITFNGELTANTCVVKVNGQGPSETVVLPTISINQLKTSGESAGKTNFSMELSDCSDTATGVAAFFEAGKDVNINGRLNNNLTDGAKLVSLQLLDGSNGYTAIKAGDQVQNTATASVTVTDGKATLPYAVQYYAEGATSAGKVVSMVDYSIIYK</sequence>
<dbReference type="SUPFAM" id="SSF49401">
    <property type="entry name" value="Bacterial adhesins"/>
    <property type="match status" value="1"/>
</dbReference>
<evidence type="ECO:0000256" key="1">
    <source>
        <dbReference type="ARBA" id="ARBA00004561"/>
    </source>
</evidence>
<keyword evidence="3 5" id="KW-0732">Signal</keyword>
<reference evidence="6 7" key="1">
    <citation type="submission" date="2020-06" db="EMBL/GenBank/DDBJ databases">
        <title>Genome sequence of Paramixta manurensis strain PD-1.</title>
        <authorList>
            <person name="Lee C.W."/>
            <person name="Kim J."/>
        </authorList>
    </citation>
    <scope>NUCLEOTIDE SEQUENCE [LARGE SCALE GENOMIC DNA]</scope>
    <source>
        <strain evidence="6 7">PD-1</strain>
    </source>
</reference>
<keyword evidence="4" id="KW-0281">Fimbrium</keyword>
<dbReference type="Proteomes" id="UP000505325">
    <property type="component" value="Chromosome"/>
</dbReference>
<evidence type="ECO:0000256" key="4">
    <source>
        <dbReference type="ARBA" id="ARBA00023263"/>
    </source>
</evidence>
<feature type="chain" id="PRO_5026971067" evidence="5">
    <location>
        <begin position="23"/>
        <end position="180"/>
    </location>
</feature>
<organism evidence="6 7">
    <name type="scientific">Paramixta manurensis</name>
    <dbReference type="NCBI Taxonomy" id="2740817"/>
    <lineage>
        <taxon>Bacteria</taxon>
        <taxon>Pseudomonadati</taxon>
        <taxon>Pseudomonadota</taxon>
        <taxon>Gammaproteobacteria</taxon>
        <taxon>Enterobacterales</taxon>
        <taxon>Erwiniaceae</taxon>
        <taxon>Paramixta</taxon>
    </lineage>
</organism>
<comment type="subcellular location">
    <subcellularLocation>
        <location evidence="1">Fimbrium</location>
    </subcellularLocation>
</comment>
<dbReference type="Gene3D" id="2.60.40.1090">
    <property type="entry name" value="Fimbrial-type adhesion domain"/>
    <property type="match status" value="1"/>
</dbReference>
<dbReference type="GO" id="GO:0043709">
    <property type="term" value="P:cell adhesion involved in single-species biofilm formation"/>
    <property type="evidence" value="ECO:0007669"/>
    <property type="project" value="TreeGrafter"/>
</dbReference>
<gene>
    <name evidence="6" type="ORF">PMPD1_0214</name>
</gene>
<evidence type="ECO:0000256" key="5">
    <source>
        <dbReference type="SAM" id="SignalP"/>
    </source>
</evidence>
<dbReference type="InterPro" id="IPR036937">
    <property type="entry name" value="Adhesion_dom_fimbrial_sf"/>
</dbReference>
<dbReference type="EMBL" id="CP054212">
    <property type="protein sequence ID" value="QKJ85197.1"/>
    <property type="molecule type" value="Genomic_DNA"/>
</dbReference>
<dbReference type="GO" id="GO:0009289">
    <property type="term" value="C:pilus"/>
    <property type="evidence" value="ECO:0007669"/>
    <property type="project" value="UniProtKB-SubCell"/>
</dbReference>
<dbReference type="InterPro" id="IPR008966">
    <property type="entry name" value="Adhesion_dom_sf"/>
</dbReference>